<keyword evidence="1" id="KW-0812">Transmembrane</keyword>
<evidence type="ECO:0000259" key="2">
    <source>
        <dbReference type="Pfam" id="PF04773"/>
    </source>
</evidence>
<dbReference type="Pfam" id="PF04773">
    <property type="entry name" value="FecR"/>
    <property type="match status" value="1"/>
</dbReference>
<feature type="domain" description="Protein FecR C-terminal" evidence="3">
    <location>
        <begin position="301"/>
        <end position="369"/>
    </location>
</feature>
<keyword evidence="1" id="KW-0472">Membrane</keyword>
<comment type="caution">
    <text evidence="4">The sequence shown here is derived from an EMBL/GenBank/DDBJ whole genome shotgun (WGS) entry which is preliminary data.</text>
</comment>
<evidence type="ECO:0000313" key="5">
    <source>
        <dbReference type="Proteomes" id="UP001500936"/>
    </source>
</evidence>
<dbReference type="EMBL" id="BAABHB010000010">
    <property type="protein sequence ID" value="GAA4413108.1"/>
    <property type="molecule type" value="Genomic_DNA"/>
</dbReference>
<dbReference type="Proteomes" id="UP001500936">
    <property type="component" value="Unassembled WGS sequence"/>
</dbReference>
<dbReference type="InterPro" id="IPR012373">
    <property type="entry name" value="Ferrdict_sens_TM"/>
</dbReference>
<protein>
    <submittedName>
        <fullName evidence="4">FecR family protein</fullName>
    </submittedName>
</protein>
<dbReference type="Gene3D" id="2.60.120.1440">
    <property type="match status" value="1"/>
</dbReference>
<dbReference type="PANTHER" id="PTHR30273">
    <property type="entry name" value="PERIPLASMIC SIGNAL SENSOR AND SIGMA FACTOR ACTIVATOR FECR-RELATED"/>
    <property type="match status" value="1"/>
</dbReference>
<evidence type="ECO:0000313" key="4">
    <source>
        <dbReference type="EMBL" id="GAA4413108.1"/>
    </source>
</evidence>
<name>A0ABP8KR04_9BACT</name>
<dbReference type="PANTHER" id="PTHR30273:SF2">
    <property type="entry name" value="PROTEIN FECR"/>
    <property type="match status" value="1"/>
</dbReference>
<dbReference type="InterPro" id="IPR006860">
    <property type="entry name" value="FecR"/>
</dbReference>
<reference evidence="5" key="1">
    <citation type="journal article" date="2019" name="Int. J. Syst. Evol. Microbiol.">
        <title>The Global Catalogue of Microorganisms (GCM) 10K type strain sequencing project: providing services to taxonomists for standard genome sequencing and annotation.</title>
        <authorList>
            <consortium name="The Broad Institute Genomics Platform"/>
            <consortium name="The Broad Institute Genome Sequencing Center for Infectious Disease"/>
            <person name="Wu L."/>
            <person name="Ma J."/>
        </authorList>
    </citation>
    <scope>NUCLEOTIDE SEQUENCE [LARGE SCALE GENOMIC DNA]</scope>
    <source>
        <strain evidence="5">JCM 17925</strain>
    </source>
</reference>
<gene>
    <name evidence="4" type="ORF">GCM10023187_41060</name>
</gene>
<sequence>MQDYRNFGPEQLAIDVSFRRWQLLNEPADRVFWEDWLMQNPDKKDLVEKAAYLLIALSNHYTQPSNQEQAISEREIAAEIHRLHQSLDVPDNPSVKRFTYPWLRYSIAAGLLLMLGFFGWYAFQSLVEHRSRTITYQRLTTQAATPLLEVANTTDKPKLVNLPDASSILLYPHSRISYARKFPGSKREVYLAGKAFFEVAKDPSRPFYVYADGLVTKVLGTSFTVQTFDNHEQVKVVVKTGRVTVFARHPASRQQQQEDNSEGALVLTPNQQVLFSAPDTRLTKSVVEHPSVVEWPIEQLRFNFKRTPIAAVFAQLEKAYGIRILYDQEVMQNCYLTATLTDEPLFEKLDLICNTIDARYEQIDGQVIIYSKGCNL</sequence>
<dbReference type="PIRSF" id="PIRSF018266">
    <property type="entry name" value="FecR"/>
    <property type="match status" value="1"/>
</dbReference>
<organism evidence="4 5">
    <name type="scientific">Nibrella viscosa</name>
    <dbReference type="NCBI Taxonomy" id="1084524"/>
    <lineage>
        <taxon>Bacteria</taxon>
        <taxon>Pseudomonadati</taxon>
        <taxon>Bacteroidota</taxon>
        <taxon>Cytophagia</taxon>
        <taxon>Cytophagales</taxon>
        <taxon>Spirosomataceae</taxon>
        <taxon>Nibrella</taxon>
    </lineage>
</organism>
<proteinExistence type="predicted"/>
<evidence type="ECO:0000259" key="3">
    <source>
        <dbReference type="Pfam" id="PF16344"/>
    </source>
</evidence>
<accession>A0ABP8KR04</accession>
<keyword evidence="5" id="KW-1185">Reference proteome</keyword>
<feature type="domain" description="FecR protein" evidence="2">
    <location>
        <begin position="158"/>
        <end position="243"/>
    </location>
</feature>
<dbReference type="InterPro" id="IPR032508">
    <property type="entry name" value="FecR_C"/>
</dbReference>
<feature type="transmembrane region" description="Helical" evidence="1">
    <location>
        <begin position="102"/>
        <end position="123"/>
    </location>
</feature>
<dbReference type="Pfam" id="PF16344">
    <property type="entry name" value="FecR_C"/>
    <property type="match status" value="1"/>
</dbReference>
<dbReference type="Gene3D" id="3.55.50.30">
    <property type="match status" value="1"/>
</dbReference>
<evidence type="ECO:0000256" key="1">
    <source>
        <dbReference type="SAM" id="Phobius"/>
    </source>
</evidence>
<keyword evidence="1" id="KW-1133">Transmembrane helix</keyword>
<dbReference type="RefSeq" id="WP_345269841.1">
    <property type="nucleotide sequence ID" value="NZ_BAABHB010000010.1"/>
</dbReference>